<dbReference type="Proteomes" id="UP001238163">
    <property type="component" value="Unassembled WGS sequence"/>
</dbReference>
<sequence length="551" mass="60143">MTESMNIAQLLRGESVRQPRSAAVMYPSGRDAGGRVMYSHLTYAQLDAQSDGYAWALSSLGVRAGTKSLLMIRPSLEFYALVFALFKVGAVPVLIDPGMGWRGFLRCVAQVEPELFIGVPAAQVLKMLRPGPFKSVRVSITLGRRWFWGGQALSELPVRDGEYPLHEPAADDLAAVLFTSGSTGPAKGVSYTHRIFHTQAELVRREYGIKPGEMDLACFPLFSLFSVALGATTVIPDMDPTRPARVNPERILEPLRNLPVTYSFGSPTLWERVARHCVARDIRIPGLRRVVMAGSPVPGHVHEMLLRRILDEGAETYTPYGATESLPVANFRGSEMLAETWSQTRAGRGMCVGRPLPEVTLRIIKISDEAIARWDEALVLPQGGIGEICVKGPVVTREYFRRPEATALAKIAEGDAVWHRIGDVGYVDEQGRLWFCGRKAHRVETASGTLFSVCCEAIYNVLPHVHRSALVGVGARPGQTPVIILEPEEGQEAALVASLPAVRVAAKASALTAGIEQVLIHPAFPVDVRHNAKINREELALWAAGKIAGRD</sequence>
<dbReference type="Pfam" id="PF00501">
    <property type="entry name" value="AMP-binding"/>
    <property type="match status" value="1"/>
</dbReference>
<dbReference type="InterPro" id="IPR020845">
    <property type="entry name" value="AMP-binding_CS"/>
</dbReference>
<evidence type="ECO:0000313" key="3">
    <source>
        <dbReference type="Proteomes" id="UP001238163"/>
    </source>
</evidence>
<reference evidence="2" key="1">
    <citation type="submission" date="2023-07" db="EMBL/GenBank/DDBJ databases">
        <title>Genomic Encyclopedia of Type Strains, Phase IV (KMG-IV): sequencing the most valuable type-strain genomes for metagenomic binning, comparative biology and taxonomic classification.</title>
        <authorList>
            <person name="Goeker M."/>
        </authorList>
    </citation>
    <scope>NUCLEOTIDE SEQUENCE</scope>
    <source>
        <strain evidence="2">DSM 24202</strain>
    </source>
</reference>
<protein>
    <submittedName>
        <fullName evidence="2">Acyl-CoA synthetase (AMP-forming)/AMP-acid ligase II</fullName>
    </submittedName>
</protein>
<dbReference type="NCBIfam" id="NF006754">
    <property type="entry name" value="PRK09274.1"/>
    <property type="match status" value="1"/>
</dbReference>
<keyword evidence="2" id="KW-0436">Ligase</keyword>
<dbReference type="InterPro" id="IPR050237">
    <property type="entry name" value="ATP-dep_AMP-bd_enzyme"/>
</dbReference>
<dbReference type="RefSeq" id="WP_307263335.1">
    <property type="nucleotide sequence ID" value="NZ_JAUSVL010000001.1"/>
</dbReference>
<dbReference type="InterPro" id="IPR042099">
    <property type="entry name" value="ANL_N_sf"/>
</dbReference>
<feature type="domain" description="AMP-dependent synthetase/ligase" evidence="1">
    <location>
        <begin position="19"/>
        <end position="400"/>
    </location>
</feature>
<comment type="caution">
    <text evidence="2">The sequence shown here is derived from an EMBL/GenBank/DDBJ whole genome shotgun (WGS) entry which is preliminary data.</text>
</comment>
<dbReference type="Gene3D" id="3.40.50.12780">
    <property type="entry name" value="N-terminal domain of ligase-like"/>
    <property type="match status" value="1"/>
</dbReference>
<dbReference type="GO" id="GO:0016874">
    <property type="term" value="F:ligase activity"/>
    <property type="evidence" value="ECO:0007669"/>
    <property type="project" value="UniProtKB-KW"/>
</dbReference>
<dbReference type="InterPro" id="IPR000873">
    <property type="entry name" value="AMP-dep_synth/lig_dom"/>
</dbReference>
<evidence type="ECO:0000259" key="1">
    <source>
        <dbReference type="Pfam" id="PF00501"/>
    </source>
</evidence>
<dbReference type="AlphaFoldDB" id="A0AAE3VIB7"/>
<gene>
    <name evidence="2" type="ORF">J3R75_003184</name>
</gene>
<dbReference type="PANTHER" id="PTHR43767:SF1">
    <property type="entry name" value="NONRIBOSOMAL PEPTIDE SYNTHASE PES1 (EUROFUNG)-RELATED"/>
    <property type="match status" value="1"/>
</dbReference>
<dbReference type="SUPFAM" id="SSF56801">
    <property type="entry name" value="Acetyl-CoA synthetase-like"/>
    <property type="match status" value="1"/>
</dbReference>
<name>A0AAE3VIB7_9BACT</name>
<evidence type="ECO:0000313" key="2">
    <source>
        <dbReference type="EMBL" id="MDQ0291077.1"/>
    </source>
</evidence>
<dbReference type="EMBL" id="JAUSVL010000001">
    <property type="protein sequence ID" value="MDQ0291077.1"/>
    <property type="molecule type" value="Genomic_DNA"/>
</dbReference>
<proteinExistence type="predicted"/>
<keyword evidence="3" id="KW-1185">Reference proteome</keyword>
<dbReference type="PROSITE" id="PS00455">
    <property type="entry name" value="AMP_BINDING"/>
    <property type="match status" value="1"/>
</dbReference>
<organism evidence="2 3">
    <name type="scientific">Oligosphaera ethanolica</name>
    <dbReference type="NCBI Taxonomy" id="760260"/>
    <lineage>
        <taxon>Bacteria</taxon>
        <taxon>Pseudomonadati</taxon>
        <taxon>Lentisphaerota</taxon>
        <taxon>Oligosphaeria</taxon>
        <taxon>Oligosphaerales</taxon>
        <taxon>Oligosphaeraceae</taxon>
        <taxon>Oligosphaera</taxon>
    </lineage>
</organism>
<dbReference type="PANTHER" id="PTHR43767">
    <property type="entry name" value="LONG-CHAIN-FATTY-ACID--COA LIGASE"/>
    <property type="match status" value="1"/>
</dbReference>
<accession>A0AAE3VIB7</accession>